<name>A0A1M6L1C2_9FLAO</name>
<evidence type="ECO:0000313" key="2">
    <source>
        <dbReference type="Proteomes" id="UP000184231"/>
    </source>
</evidence>
<organism evidence="1 2">
    <name type="scientific">Arenibacter nanhaiticus</name>
    <dbReference type="NCBI Taxonomy" id="558155"/>
    <lineage>
        <taxon>Bacteria</taxon>
        <taxon>Pseudomonadati</taxon>
        <taxon>Bacteroidota</taxon>
        <taxon>Flavobacteriia</taxon>
        <taxon>Flavobacteriales</taxon>
        <taxon>Flavobacteriaceae</taxon>
        <taxon>Arenibacter</taxon>
    </lineage>
</organism>
<reference evidence="1 2" key="1">
    <citation type="submission" date="2016-11" db="EMBL/GenBank/DDBJ databases">
        <authorList>
            <person name="Jaros S."/>
            <person name="Januszkiewicz K."/>
            <person name="Wedrychowicz H."/>
        </authorList>
    </citation>
    <scope>NUCLEOTIDE SEQUENCE [LARGE SCALE GENOMIC DNA]</scope>
    <source>
        <strain evidence="1 2">CGMCC 1.8863</strain>
    </source>
</reference>
<accession>A0A1M6L1C2</accession>
<proteinExistence type="predicted"/>
<dbReference type="STRING" id="558155.SAMN04487911_1298"/>
<gene>
    <name evidence="1" type="ORF">SAMN04487911_1298</name>
</gene>
<protein>
    <submittedName>
        <fullName evidence="1">Uncharacterized protein</fullName>
    </submittedName>
</protein>
<keyword evidence="2" id="KW-1185">Reference proteome</keyword>
<dbReference type="OrthoDB" id="1170608at2"/>
<dbReference type="EMBL" id="FQYX01000029">
    <property type="protein sequence ID" value="SHJ64978.1"/>
    <property type="molecule type" value="Genomic_DNA"/>
</dbReference>
<sequence length="407" mass="47911">MDNWLTKDHLIHLPNLFEYLGFQLLRSEDTYLLFEKGGKHCITIHTEKGYFYYTVQRPQEKLAASDLITDHVSKMEGAKEELIWDKVAKYYDQVLEKKSLLIANNPNLGFKKVGMDFNHFHSYRKPMEEPLNEELNKIENDGPFSERIYLSEEGDPLFPLFNLQNEICGYFRDLGKEVVPYRESAIGHSLWYSNIPKKIEGLFLFSNPKEALAFHKKFRLENVVYLALGTLNHTTTNILFQIQRITKVDKLYLSFTGQGKIDGYLRDLQLLTYLQGSKLRLTHTDRTLMVRFPIGTDRSFTRLYDHIRRYNKALAQRMLEYNKILDQNILNKFSILISKDNGDLRVRLPIESHAIKVFVWSYYKNYLNKTVDILKPRSANWNAEWENTCNQVNEGKEVPLKEYRIAL</sequence>
<dbReference type="Proteomes" id="UP000184231">
    <property type="component" value="Unassembled WGS sequence"/>
</dbReference>
<dbReference type="RefSeq" id="WP_072765506.1">
    <property type="nucleotide sequence ID" value="NZ_FQYX01000029.1"/>
</dbReference>
<dbReference type="AlphaFoldDB" id="A0A1M6L1C2"/>
<evidence type="ECO:0000313" key="1">
    <source>
        <dbReference type="EMBL" id="SHJ64978.1"/>
    </source>
</evidence>